<dbReference type="EMBL" id="MK814608">
    <property type="protein sequence ID" value="QCI03986.1"/>
    <property type="molecule type" value="Genomic_DNA"/>
</dbReference>
<gene>
    <name evidence="6 9" type="primary">ccs1</name>
    <name evidence="6" type="synonym">ccsB</name>
</gene>
<keyword evidence="5 6" id="KW-0472">Membrane</keyword>
<comment type="subunit">
    <text evidence="6">May interact with CcsA.</text>
</comment>
<dbReference type="GO" id="GO:0042651">
    <property type="term" value="C:thylakoid membrane"/>
    <property type="evidence" value="ECO:0007669"/>
    <property type="project" value="UniProtKB-UniRule"/>
</dbReference>
<feature type="transmembrane region" description="Helical" evidence="7">
    <location>
        <begin position="48"/>
        <end position="70"/>
    </location>
</feature>
<organism evidence="9">
    <name type="scientific">Antithamnionella ternifolia</name>
    <dbReference type="NCBI Taxonomy" id="207919"/>
    <lineage>
        <taxon>Eukaryota</taxon>
        <taxon>Rhodophyta</taxon>
        <taxon>Florideophyceae</taxon>
        <taxon>Rhodymeniophycidae</taxon>
        <taxon>Ceramiales</taxon>
        <taxon>Ceramiaceae</taxon>
        <taxon>Antithamnionella</taxon>
    </lineage>
</organism>
<feature type="transmembrane region" description="Helical" evidence="7">
    <location>
        <begin position="374"/>
        <end position="394"/>
    </location>
</feature>
<feature type="transmembrane region" description="Helical" evidence="7">
    <location>
        <begin position="17"/>
        <end position="36"/>
    </location>
</feature>
<dbReference type="HAMAP" id="MF_01392">
    <property type="entry name" value="CytC_Ccs1"/>
    <property type="match status" value="1"/>
</dbReference>
<protein>
    <recommendedName>
        <fullName evidence="6">Cytochrome c biogenesis protein CcsB</fullName>
    </recommendedName>
</protein>
<dbReference type="AlphaFoldDB" id="A0A4D6WK74"/>
<keyword evidence="4 6" id="KW-1133">Transmembrane helix</keyword>
<keyword evidence="6" id="KW-0793">Thylakoid</keyword>
<name>A0A4D6WK74_9FLOR</name>
<comment type="similarity">
    <text evidence="6">Belongs to the Ccs1/CcsB family.</text>
</comment>
<accession>A0A4D6WK74</accession>
<dbReference type="PANTHER" id="PTHR31566:SF0">
    <property type="entry name" value="CYTOCHROME C BIOGENESIS PROTEIN CCS1, CHLOROPLASTIC"/>
    <property type="match status" value="1"/>
</dbReference>
<dbReference type="PANTHER" id="PTHR31566">
    <property type="entry name" value="CYTOCHROME C BIOGENESIS PROTEIN CCS1, CHLOROPLASTIC"/>
    <property type="match status" value="1"/>
</dbReference>
<evidence type="ECO:0000256" key="4">
    <source>
        <dbReference type="ARBA" id="ARBA00022989"/>
    </source>
</evidence>
<keyword evidence="3 6" id="KW-0201">Cytochrome c-type biogenesis</keyword>
<evidence type="ECO:0000313" key="9">
    <source>
        <dbReference type="EMBL" id="QCI03986.1"/>
    </source>
</evidence>
<evidence type="ECO:0000256" key="5">
    <source>
        <dbReference type="ARBA" id="ARBA00023136"/>
    </source>
</evidence>
<evidence type="ECO:0000259" key="8">
    <source>
        <dbReference type="Pfam" id="PF05140"/>
    </source>
</evidence>
<evidence type="ECO:0000256" key="3">
    <source>
        <dbReference type="ARBA" id="ARBA00022748"/>
    </source>
</evidence>
<dbReference type="Pfam" id="PF05140">
    <property type="entry name" value="ResB"/>
    <property type="match status" value="2"/>
</dbReference>
<feature type="domain" description="ResB-like" evidence="8">
    <location>
        <begin position="18"/>
        <end position="325"/>
    </location>
</feature>
<dbReference type="InterPro" id="IPR007816">
    <property type="entry name" value="ResB-like_domain"/>
</dbReference>
<reference evidence="9" key="2">
    <citation type="submission" date="2019-04" db="EMBL/GenBank/DDBJ databases">
        <authorList>
            <person name="Pasella M."/>
        </authorList>
    </citation>
    <scope>NUCLEOTIDE SEQUENCE</scope>
    <source>
        <strain evidence="9">PD2956</strain>
    </source>
</reference>
<geneLocation type="plastid" evidence="9"/>
<evidence type="ECO:0000256" key="6">
    <source>
        <dbReference type="HAMAP-Rule" id="MF_01392"/>
    </source>
</evidence>
<proteinExistence type="inferred from homology"/>
<feature type="transmembrane region" description="Helical" evidence="7">
    <location>
        <begin position="76"/>
        <end position="99"/>
    </location>
</feature>
<dbReference type="GO" id="GO:0017004">
    <property type="term" value="P:cytochrome complex assembly"/>
    <property type="evidence" value="ECO:0007669"/>
    <property type="project" value="UniProtKB-UniRule"/>
</dbReference>
<keyword evidence="2 6" id="KW-0812">Transmembrane</keyword>
<dbReference type="InterPro" id="IPR023494">
    <property type="entry name" value="Cyt_c_bgen_Ccs1/CcsB/ResB"/>
</dbReference>
<comment type="subcellular location">
    <subcellularLocation>
        <location evidence="6">Cellular thylakoid membrane</location>
        <topology evidence="6">Multi-pass membrane protein</topology>
    </subcellularLocation>
    <subcellularLocation>
        <location evidence="1">Membrane</location>
        <topology evidence="1">Multi-pass membrane protein</topology>
    </subcellularLocation>
</comment>
<reference evidence="9" key="1">
    <citation type="journal article" date="2019" name="Mol. Phylogenet. Evol.">
        <title>Morphological evolution and classification of the red algal order Ceramiales inferred using plastid phylogenomics.</title>
        <authorList>
            <person name="Diaz-Tapia P."/>
            <person name="Pasella M.M."/>
            <person name="Verbruggen H."/>
            <person name="Maggs C.A."/>
        </authorList>
    </citation>
    <scope>NUCLEOTIDE SEQUENCE</scope>
    <source>
        <strain evidence="9">PD2956</strain>
    </source>
</reference>
<evidence type="ECO:0000256" key="1">
    <source>
        <dbReference type="ARBA" id="ARBA00004141"/>
    </source>
</evidence>
<comment type="function">
    <text evidence="6">Required during biogenesis of c-type cytochromes (cytochrome c6 and cytochrome f) at the step of heme attachment.</text>
</comment>
<evidence type="ECO:0000256" key="7">
    <source>
        <dbReference type="SAM" id="Phobius"/>
    </source>
</evidence>
<feature type="transmembrane region" description="Helical" evidence="7">
    <location>
        <begin position="167"/>
        <end position="188"/>
    </location>
</feature>
<evidence type="ECO:0000256" key="2">
    <source>
        <dbReference type="ARBA" id="ARBA00022692"/>
    </source>
</evidence>
<feature type="domain" description="ResB-like" evidence="8">
    <location>
        <begin position="359"/>
        <end position="423"/>
    </location>
</feature>
<sequence length="443" mass="51507">MKKKNIAWTLTKNLANLNFAIFILFIICIFSLLGSLIEQDQSLLYYQLNYPINKLNIFTFSWNLIIFFGLDHLYNTWWFICILILLSLSLITCTLSTQLPSLSNSRRWKFLSSVSYKKKSNVLHKLINTDSSLINMIYSLNLCNYYTFNREYNIYGYKGLMGRIAPIIVHISIIVTLLGSTVGLFYGFNIQEMVPKGEVFHLKNIVKSGRRSLLPSDLIFRVEDFYITYNSNNSIQQFFSKISILNHKGKSIFFHKISVNSPCKFRGLTIYQTDWQINGLRFQLEEGFLFQNKLSQIKLNNKVISMAIIPININQKVILLVKDLNSKIEIYNLQGKILHIVNLNQQFDVDGYMLIIKEIMVSTGLQIKSDPGVIIVYLGFGLLMISTFISYLSYSQIWVNYSQNDFELFGSTNRAILFFEEELVLIYNRYLNNTSINSITYYI</sequence>
<keyword evidence="9" id="KW-0934">Plastid</keyword>